<accession>A0A486XT71</accession>
<dbReference type="AlphaFoldDB" id="A0A486XT71"/>
<evidence type="ECO:0000313" key="1">
    <source>
        <dbReference type="EMBL" id="VHO05773.1"/>
    </source>
</evidence>
<organism evidence="1">
    <name type="scientific">Rheinheimera sp. BAL341</name>
    <dbReference type="NCBI Taxonomy" id="1708203"/>
    <lineage>
        <taxon>Bacteria</taxon>
        <taxon>Pseudomonadati</taxon>
        <taxon>Pseudomonadota</taxon>
        <taxon>Gammaproteobacteria</taxon>
        <taxon>Chromatiales</taxon>
        <taxon>Chromatiaceae</taxon>
        <taxon>Rheinheimera</taxon>
    </lineage>
</organism>
<protein>
    <submittedName>
        <fullName evidence="1">Uncharacterized protein</fullName>
    </submittedName>
</protein>
<reference evidence="1" key="1">
    <citation type="submission" date="2019-04" db="EMBL/GenBank/DDBJ databases">
        <authorList>
            <person name="Brambilla D."/>
        </authorList>
    </citation>
    <scope>NUCLEOTIDE SEQUENCE</scope>
    <source>
        <strain evidence="1">BAL1</strain>
    </source>
</reference>
<dbReference type="EMBL" id="CAAJGR010000006">
    <property type="protein sequence ID" value="VHO05773.1"/>
    <property type="molecule type" value="Genomic_DNA"/>
</dbReference>
<gene>
    <name evidence="1" type="ORF">BAL341_2859</name>
</gene>
<proteinExistence type="predicted"/>
<name>A0A486XT71_9GAMM</name>
<sequence>MHNVALLTLHGMGETQTSYADKLFARLRLRLGPASTVLYTGTVYYQDLLQYNEQRVWQAVGSRLRWSKLRRFMLFGFADAAALEHRKEQRHSLYHYSQLKIARALYVAKQQLSSDGKLVILAHSLGCHVLSCYLWDAQQAKAGIKPAAGIWQDIRRYQAGISGDTALTDDDIAFLRGDRLSTLVTTGCNIPIFVAAHALEQIMPFTKPNSAFRWLNYYDKDDVLGWPLANLSASYAALVSDIAINASGGFLGWLAASWNPLAHNQYWQDEQLLSDLVSFLQ</sequence>